<sequence>MQLFQLPNELLQMISTHLPRQSIARLCSTSIAGYQLFLHRLYRHVELGHRNQIRQLEQGLQTNAYLKETVKTHTQILTLKCRQGGNSHWLIISLFEQLPNIRRLCFRDFLALSLQKVRQVLFTLPRLTHLDFQYCELTASTASTIATTKSLSICHLPNLKNLNLLWTDFSADAIRQLFSLTPNLNRVTLGANHNRKAMANDAALQCLTEYCTQVKDLSISLQQVKEASLCRVIEMYGSQLQHLSIRCEGNDTLWAISQHTKQLRQLIIRCSNYTGGYHSVMNVLQDCRSLQHLEMVSWPLHDVPSIVLDQIRHKASNIVKVSSTTLTAPVTPTSTTTTAAATSYIEGIKRTVALDKQDLQEIRRLCLY</sequence>
<dbReference type="OrthoDB" id="2264027at2759"/>
<dbReference type="EMBL" id="KE124042">
    <property type="protein sequence ID" value="EPB84309.1"/>
    <property type="molecule type" value="Genomic_DNA"/>
</dbReference>
<evidence type="ECO:0000313" key="1">
    <source>
        <dbReference type="EMBL" id="EPB84309.1"/>
    </source>
</evidence>
<dbReference type="AlphaFoldDB" id="S2J3W3"/>
<evidence type="ECO:0000313" key="2">
    <source>
        <dbReference type="Proteomes" id="UP000014254"/>
    </source>
</evidence>
<keyword evidence="2" id="KW-1185">Reference proteome</keyword>
<evidence type="ECO:0008006" key="3">
    <source>
        <dbReference type="Google" id="ProtNLM"/>
    </source>
</evidence>
<dbReference type="Gene3D" id="3.80.10.10">
    <property type="entry name" value="Ribonuclease Inhibitor"/>
    <property type="match status" value="1"/>
</dbReference>
<name>S2J3W3_MUCC1</name>
<proteinExistence type="predicted"/>
<dbReference type="VEuPathDB" id="FungiDB:HMPREF1544_08904"/>
<organism evidence="1 2">
    <name type="scientific">Mucor circinelloides f. circinelloides (strain 1006PhL)</name>
    <name type="common">Mucormycosis agent</name>
    <name type="synonym">Calyptromyces circinelloides</name>
    <dbReference type="NCBI Taxonomy" id="1220926"/>
    <lineage>
        <taxon>Eukaryota</taxon>
        <taxon>Fungi</taxon>
        <taxon>Fungi incertae sedis</taxon>
        <taxon>Mucoromycota</taxon>
        <taxon>Mucoromycotina</taxon>
        <taxon>Mucoromycetes</taxon>
        <taxon>Mucorales</taxon>
        <taxon>Mucorineae</taxon>
        <taxon>Mucoraceae</taxon>
        <taxon>Mucor</taxon>
    </lineage>
</organism>
<gene>
    <name evidence="1" type="ORF">HMPREF1544_08904</name>
</gene>
<dbReference type="InParanoid" id="S2J3W3"/>
<dbReference type="eggNOG" id="ENOG502RAW7">
    <property type="taxonomic scope" value="Eukaryota"/>
</dbReference>
<reference evidence="2" key="1">
    <citation type="submission" date="2013-05" db="EMBL/GenBank/DDBJ databases">
        <title>The Genome sequence of Mucor circinelloides f. circinelloides 1006PhL.</title>
        <authorList>
            <consortium name="The Broad Institute Genomics Platform"/>
            <person name="Cuomo C."/>
            <person name="Earl A."/>
            <person name="Findley K."/>
            <person name="Lee S.C."/>
            <person name="Walker B."/>
            <person name="Young S."/>
            <person name="Zeng Q."/>
            <person name="Gargeya S."/>
            <person name="Fitzgerald M."/>
            <person name="Haas B."/>
            <person name="Abouelleil A."/>
            <person name="Allen A.W."/>
            <person name="Alvarado L."/>
            <person name="Arachchi H.M."/>
            <person name="Berlin A.M."/>
            <person name="Chapman S.B."/>
            <person name="Gainer-Dewar J."/>
            <person name="Goldberg J."/>
            <person name="Griggs A."/>
            <person name="Gujja S."/>
            <person name="Hansen M."/>
            <person name="Howarth C."/>
            <person name="Imamovic A."/>
            <person name="Ireland A."/>
            <person name="Larimer J."/>
            <person name="McCowan C."/>
            <person name="Murphy C."/>
            <person name="Pearson M."/>
            <person name="Poon T.W."/>
            <person name="Priest M."/>
            <person name="Roberts A."/>
            <person name="Saif S."/>
            <person name="Shea T."/>
            <person name="Sisk P."/>
            <person name="Sykes S."/>
            <person name="Wortman J."/>
            <person name="Nusbaum C."/>
            <person name="Birren B."/>
        </authorList>
    </citation>
    <scope>NUCLEOTIDE SEQUENCE [LARGE SCALE GENOMIC DNA]</scope>
    <source>
        <strain evidence="2">1006PhL</strain>
    </source>
</reference>
<dbReference type="SUPFAM" id="SSF52047">
    <property type="entry name" value="RNI-like"/>
    <property type="match status" value="1"/>
</dbReference>
<dbReference type="InterPro" id="IPR032675">
    <property type="entry name" value="LRR_dom_sf"/>
</dbReference>
<dbReference type="Proteomes" id="UP000014254">
    <property type="component" value="Unassembled WGS sequence"/>
</dbReference>
<dbReference type="OMA" id="RCEGNDT"/>
<protein>
    <recommendedName>
        <fullName evidence="3">F-box domain-containing protein</fullName>
    </recommendedName>
</protein>
<accession>S2J3W3</accession>